<dbReference type="Proteomes" id="UP000075243">
    <property type="component" value="Chromosome 3"/>
</dbReference>
<proteinExistence type="predicted"/>
<gene>
    <name evidence="1" type="ORF">KK1_010649</name>
</gene>
<evidence type="ECO:0000313" key="2">
    <source>
        <dbReference type="Proteomes" id="UP000075243"/>
    </source>
</evidence>
<evidence type="ECO:0000313" key="1">
    <source>
        <dbReference type="EMBL" id="KYP71390.1"/>
    </source>
</evidence>
<dbReference type="Gramene" id="C.cajan_10349.t">
    <property type="protein sequence ID" value="C.cajan_10349.t.cds1"/>
    <property type="gene ID" value="C.cajan_10349"/>
</dbReference>
<dbReference type="AlphaFoldDB" id="A0A151TWF5"/>
<reference evidence="1 2" key="1">
    <citation type="journal article" date="2012" name="Nat. Biotechnol.">
        <title>Draft genome sequence of pigeonpea (Cajanus cajan), an orphan legume crop of resource-poor farmers.</title>
        <authorList>
            <person name="Varshney R.K."/>
            <person name="Chen W."/>
            <person name="Li Y."/>
            <person name="Bharti A.K."/>
            <person name="Saxena R.K."/>
            <person name="Schlueter J.A."/>
            <person name="Donoghue M.T."/>
            <person name="Azam S."/>
            <person name="Fan G."/>
            <person name="Whaley A.M."/>
            <person name="Farmer A.D."/>
            <person name="Sheridan J."/>
            <person name="Iwata A."/>
            <person name="Tuteja R."/>
            <person name="Penmetsa R.V."/>
            <person name="Wu W."/>
            <person name="Upadhyaya H.D."/>
            <person name="Yang S.P."/>
            <person name="Shah T."/>
            <person name="Saxena K.B."/>
            <person name="Michael T."/>
            <person name="McCombie W.R."/>
            <person name="Yang B."/>
            <person name="Zhang G."/>
            <person name="Yang H."/>
            <person name="Wang J."/>
            <person name="Spillane C."/>
            <person name="Cook D.R."/>
            <person name="May G.D."/>
            <person name="Xu X."/>
            <person name="Jackson S.A."/>
        </authorList>
    </citation>
    <scope>NUCLEOTIDE SEQUENCE [LARGE SCALE GENOMIC DNA]</scope>
    <source>
        <strain evidence="2">cv. Asha</strain>
    </source>
</reference>
<accession>A0A151TWF5</accession>
<protein>
    <submittedName>
        <fullName evidence="1">Uncharacterized protein</fullName>
    </submittedName>
</protein>
<keyword evidence="2" id="KW-1185">Reference proteome</keyword>
<name>A0A151TWF5_CAJCA</name>
<dbReference type="EMBL" id="CM003605">
    <property type="protein sequence ID" value="KYP71390.1"/>
    <property type="molecule type" value="Genomic_DNA"/>
</dbReference>
<organism evidence="1 2">
    <name type="scientific">Cajanus cajan</name>
    <name type="common">Pigeon pea</name>
    <name type="synonym">Cajanus indicus</name>
    <dbReference type="NCBI Taxonomy" id="3821"/>
    <lineage>
        <taxon>Eukaryota</taxon>
        <taxon>Viridiplantae</taxon>
        <taxon>Streptophyta</taxon>
        <taxon>Embryophyta</taxon>
        <taxon>Tracheophyta</taxon>
        <taxon>Spermatophyta</taxon>
        <taxon>Magnoliopsida</taxon>
        <taxon>eudicotyledons</taxon>
        <taxon>Gunneridae</taxon>
        <taxon>Pentapetalae</taxon>
        <taxon>rosids</taxon>
        <taxon>fabids</taxon>
        <taxon>Fabales</taxon>
        <taxon>Fabaceae</taxon>
        <taxon>Papilionoideae</taxon>
        <taxon>50 kb inversion clade</taxon>
        <taxon>NPAAA clade</taxon>
        <taxon>indigoferoid/millettioid clade</taxon>
        <taxon>Phaseoleae</taxon>
        <taxon>Cajanus</taxon>
    </lineage>
</organism>
<feature type="non-terminal residue" evidence="1">
    <location>
        <position position="1"/>
    </location>
</feature>
<sequence>IYIHEQKCIKELLKRFKMNLCKPMPTPMHPFIGLTKDESGTFVDQTSYRGMIEFLLYLTRSRPDIMFSVYL</sequence>